<evidence type="ECO:0000256" key="3">
    <source>
        <dbReference type="ARBA" id="ARBA00022741"/>
    </source>
</evidence>
<comment type="function">
    <text evidence="7">Adds poly(A) tail to the 3' end of many RNAs, which usually targets these RNAs for decay. Plays a significant role in the global control of gene expression, through influencing the rate of transcript degradation, and in the general RNA quality control.</text>
</comment>
<organism evidence="13 14">
    <name type="scientific">Neptunomonas qingdaonensis</name>
    <dbReference type="NCBI Taxonomy" id="1045558"/>
    <lineage>
        <taxon>Bacteria</taxon>
        <taxon>Pseudomonadati</taxon>
        <taxon>Pseudomonadota</taxon>
        <taxon>Gammaproteobacteria</taxon>
        <taxon>Oceanospirillales</taxon>
        <taxon>Oceanospirillaceae</taxon>
        <taxon>Neptunomonas</taxon>
    </lineage>
</organism>
<comment type="catalytic activity">
    <reaction evidence="7">
        <text>RNA(n) + ATP = RNA(n)-3'-adenine ribonucleotide + diphosphate</text>
        <dbReference type="Rhea" id="RHEA:11332"/>
        <dbReference type="Rhea" id="RHEA-COMP:14527"/>
        <dbReference type="Rhea" id="RHEA-COMP:17347"/>
        <dbReference type="ChEBI" id="CHEBI:30616"/>
        <dbReference type="ChEBI" id="CHEBI:33019"/>
        <dbReference type="ChEBI" id="CHEBI:140395"/>
        <dbReference type="ChEBI" id="CHEBI:173115"/>
        <dbReference type="EC" id="2.7.7.19"/>
    </reaction>
</comment>
<dbReference type="Pfam" id="PF12627">
    <property type="entry name" value="PolyA_pol_RNAbd"/>
    <property type="match status" value="1"/>
</dbReference>
<dbReference type="RefSeq" id="WP_090730636.1">
    <property type="nucleotide sequence ID" value="NZ_FOOU01000020.1"/>
</dbReference>
<dbReference type="STRING" id="1045558.SAMN05216175_12030"/>
<dbReference type="Pfam" id="PF12626">
    <property type="entry name" value="PolyA_pol_arg_C"/>
    <property type="match status" value="1"/>
</dbReference>
<dbReference type="InterPro" id="IPR043519">
    <property type="entry name" value="NT_sf"/>
</dbReference>
<dbReference type="CDD" id="cd05398">
    <property type="entry name" value="NT_ClassII-CCAase"/>
    <property type="match status" value="1"/>
</dbReference>
<evidence type="ECO:0000256" key="4">
    <source>
        <dbReference type="ARBA" id="ARBA00022840"/>
    </source>
</evidence>
<evidence type="ECO:0000313" key="14">
    <source>
        <dbReference type="Proteomes" id="UP000198623"/>
    </source>
</evidence>
<feature type="active site" evidence="7">
    <location>
        <position position="92"/>
    </location>
</feature>
<dbReference type="InterPro" id="IPR025866">
    <property type="entry name" value="PolyA_pol_arg_C_dom"/>
</dbReference>
<dbReference type="InterPro" id="IPR010206">
    <property type="entry name" value="PolA_pol_I"/>
</dbReference>
<feature type="region of interest" description="Disordered" evidence="9">
    <location>
        <begin position="446"/>
        <end position="477"/>
    </location>
</feature>
<evidence type="ECO:0000313" key="13">
    <source>
        <dbReference type="EMBL" id="SFG93512.1"/>
    </source>
</evidence>
<feature type="active site" evidence="7">
    <location>
        <position position="175"/>
    </location>
</feature>
<keyword evidence="2 7" id="KW-0808">Transferase</keyword>
<dbReference type="Proteomes" id="UP000198623">
    <property type="component" value="Unassembled WGS sequence"/>
</dbReference>
<dbReference type="Gene3D" id="3.30.460.10">
    <property type="entry name" value="Beta Polymerase, domain 2"/>
    <property type="match status" value="1"/>
</dbReference>
<evidence type="ECO:0000256" key="8">
    <source>
        <dbReference type="RuleBase" id="RU003953"/>
    </source>
</evidence>
<dbReference type="InterPro" id="IPR032828">
    <property type="entry name" value="PolyA_RNA-bd"/>
</dbReference>
<reference evidence="14" key="1">
    <citation type="submission" date="2016-10" db="EMBL/GenBank/DDBJ databases">
        <authorList>
            <person name="Varghese N."/>
            <person name="Submissions S."/>
        </authorList>
    </citation>
    <scope>NUCLEOTIDE SEQUENCE [LARGE SCALE GENOMIC DNA]</scope>
    <source>
        <strain evidence="14">CGMCC 1.10971</strain>
    </source>
</reference>
<evidence type="ECO:0000256" key="5">
    <source>
        <dbReference type="ARBA" id="ARBA00022884"/>
    </source>
</evidence>
<dbReference type="GO" id="GO:1990817">
    <property type="term" value="F:poly(A) RNA polymerase activity"/>
    <property type="evidence" value="ECO:0007669"/>
    <property type="project" value="UniProtKB-UniRule"/>
</dbReference>
<evidence type="ECO:0000259" key="10">
    <source>
        <dbReference type="Pfam" id="PF01743"/>
    </source>
</evidence>
<feature type="active site" evidence="7">
    <location>
        <position position="94"/>
    </location>
</feature>
<protein>
    <recommendedName>
        <fullName evidence="7">Poly(A) polymerase I</fullName>
        <shortName evidence="7">PAP I</shortName>
        <ecNumber evidence="7">2.7.7.19</ecNumber>
    </recommendedName>
</protein>
<comment type="similarity">
    <text evidence="7 8">Belongs to the tRNA nucleotidyltransferase/poly(A) polymerase family.</text>
</comment>
<dbReference type="FunFam" id="3.30.460.10:FF:000035">
    <property type="entry name" value="Poly(A) polymerase I"/>
    <property type="match status" value="1"/>
</dbReference>
<accession>A0A1I2VWU1</accession>
<dbReference type="GO" id="GO:0003723">
    <property type="term" value="F:RNA binding"/>
    <property type="evidence" value="ECO:0007669"/>
    <property type="project" value="UniProtKB-UniRule"/>
</dbReference>
<keyword evidence="6 7" id="KW-0804">Transcription</keyword>
<name>A0A1I2VWU1_9GAMM</name>
<dbReference type="GO" id="GO:0005524">
    <property type="term" value="F:ATP binding"/>
    <property type="evidence" value="ECO:0007669"/>
    <property type="project" value="UniProtKB-UniRule"/>
</dbReference>
<dbReference type="PANTHER" id="PTHR43051:SF1">
    <property type="entry name" value="POLYNUCLEOTIDE ADENYLYLTRANSFERASE FAMILY PROTEIN"/>
    <property type="match status" value="1"/>
</dbReference>
<dbReference type="NCBIfam" id="TIGR01942">
    <property type="entry name" value="pcnB"/>
    <property type="match status" value="1"/>
</dbReference>
<dbReference type="PANTHER" id="PTHR43051">
    <property type="entry name" value="POLYNUCLEOTIDE ADENYLYLTRANSFERASE FAMILY PROTEIN"/>
    <property type="match status" value="1"/>
</dbReference>
<dbReference type="EC" id="2.7.7.19" evidence="7"/>
<evidence type="ECO:0000256" key="9">
    <source>
        <dbReference type="SAM" id="MobiDB-lite"/>
    </source>
</evidence>
<feature type="domain" description="Poly A polymerase head" evidence="10">
    <location>
        <begin position="75"/>
        <end position="206"/>
    </location>
</feature>
<proteinExistence type="inferred from homology"/>
<evidence type="ECO:0000256" key="2">
    <source>
        <dbReference type="ARBA" id="ARBA00022679"/>
    </source>
</evidence>
<dbReference type="HAMAP" id="MF_00957">
    <property type="entry name" value="PolyA_pol"/>
    <property type="match status" value="1"/>
</dbReference>
<dbReference type="AlphaFoldDB" id="A0A1I2VWU1"/>
<evidence type="ECO:0000256" key="1">
    <source>
        <dbReference type="ARBA" id="ARBA00022664"/>
    </source>
</evidence>
<dbReference type="GO" id="GO:0043633">
    <property type="term" value="P:polyadenylation-dependent RNA catabolic process"/>
    <property type="evidence" value="ECO:0007669"/>
    <property type="project" value="InterPro"/>
</dbReference>
<gene>
    <name evidence="7" type="primary">pcnB</name>
    <name evidence="13" type="ORF">SAMN05216175_12030</name>
</gene>
<evidence type="ECO:0000256" key="6">
    <source>
        <dbReference type="ARBA" id="ARBA00023163"/>
    </source>
</evidence>
<feature type="domain" description="tRNA nucleotidyltransferase/poly(A) polymerase RNA and SrmB- binding" evidence="12">
    <location>
        <begin position="233"/>
        <end position="294"/>
    </location>
</feature>
<dbReference type="SUPFAM" id="SSF81891">
    <property type="entry name" value="Poly A polymerase C-terminal region-like"/>
    <property type="match status" value="1"/>
</dbReference>
<dbReference type="Pfam" id="PF01743">
    <property type="entry name" value="PolyA_pol"/>
    <property type="match status" value="1"/>
</dbReference>
<keyword evidence="1 7" id="KW-0507">mRNA processing</keyword>
<keyword evidence="14" id="KW-1185">Reference proteome</keyword>
<dbReference type="OrthoDB" id="9805698at2"/>
<evidence type="ECO:0000259" key="12">
    <source>
        <dbReference type="Pfam" id="PF12627"/>
    </source>
</evidence>
<keyword evidence="3 7" id="KW-0547">Nucleotide-binding</keyword>
<dbReference type="Gene3D" id="1.10.3090.10">
    <property type="entry name" value="cca-adding enzyme, domain 2"/>
    <property type="match status" value="1"/>
</dbReference>
<feature type="domain" description="Polymerase A arginine-rich C-terminal" evidence="11">
    <location>
        <begin position="353"/>
        <end position="469"/>
    </location>
</feature>
<dbReference type="InterPro" id="IPR002646">
    <property type="entry name" value="PolA_pol_head_dom"/>
</dbReference>
<sequence length="477" mass="55011">MPNRLIQKVTGLFRSKPTSSPVKEPIHIQNTEAQADQDNTARIIAEQTHQIPRKHLDDNAAKVVYRLLDAGYEGYLVGGCIRDILIKKRPKDFDIATNAHPEEAHELFQRSRLIGRRFKLLHVRFGREIIEVATFRAGHDSEENDDDVKGKQAESGLILRDNVYGTIEEDALRRDFTINALYYCVKDHSIYDFTNGYEDIQKKVIRLIGNPDNRYKEDPVRMLRAIRFAAKLDFEIEQATAAPIRQQAHLLQDIAPARLFDETLKLFQSGHAATAYQLLKEYHLLEQLLPSATKAIKKQSDDGLAEALILQGLKNTDRRINQRKSVTPAFLFATLLWHPLQTRMQEILKQNSKMPQLVALHAAANDIIAQQVKRTAIPRRFSTPIREIWELQLRLPKRFGNRAEQLLEHPRFRAAYDLLLLREQSGESLNNLGQWWTQYQSASTQEREQMVSELASDGQPSRKPRRRRRAKNDPRNA</sequence>
<keyword evidence="4 7" id="KW-0067">ATP-binding</keyword>
<evidence type="ECO:0000256" key="7">
    <source>
        <dbReference type="HAMAP-Rule" id="MF_00957"/>
    </source>
</evidence>
<dbReference type="SUPFAM" id="SSF81301">
    <property type="entry name" value="Nucleotidyltransferase"/>
    <property type="match status" value="1"/>
</dbReference>
<dbReference type="InterPro" id="IPR052191">
    <property type="entry name" value="tRNA_ntf/polyA_polymerase_I"/>
</dbReference>
<keyword evidence="5 7" id="KW-0694">RNA-binding</keyword>
<dbReference type="GO" id="GO:0006397">
    <property type="term" value="P:mRNA processing"/>
    <property type="evidence" value="ECO:0007669"/>
    <property type="project" value="UniProtKB-KW"/>
</dbReference>
<dbReference type="EMBL" id="FOOU01000020">
    <property type="protein sequence ID" value="SFG93512.1"/>
    <property type="molecule type" value="Genomic_DNA"/>
</dbReference>
<evidence type="ECO:0000259" key="11">
    <source>
        <dbReference type="Pfam" id="PF12626"/>
    </source>
</evidence>